<accession>A0ACB9MNW2</accession>
<organism evidence="1 2">
    <name type="scientific">Melastoma candidum</name>
    <dbReference type="NCBI Taxonomy" id="119954"/>
    <lineage>
        <taxon>Eukaryota</taxon>
        <taxon>Viridiplantae</taxon>
        <taxon>Streptophyta</taxon>
        <taxon>Embryophyta</taxon>
        <taxon>Tracheophyta</taxon>
        <taxon>Spermatophyta</taxon>
        <taxon>Magnoliopsida</taxon>
        <taxon>eudicotyledons</taxon>
        <taxon>Gunneridae</taxon>
        <taxon>Pentapetalae</taxon>
        <taxon>rosids</taxon>
        <taxon>malvids</taxon>
        <taxon>Myrtales</taxon>
        <taxon>Melastomataceae</taxon>
        <taxon>Melastomatoideae</taxon>
        <taxon>Melastomateae</taxon>
        <taxon>Melastoma</taxon>
    </lineage>
</organism>
<evidence type="ECO:0000313" key="2">
    <source>
        <dbReference type="Proteomes" id="UP001057402"/>
    </source>
</evidence>
<gene>
    <name evidence="1" type="ORF">MLD38_030788</name>
</gene>
<keyword evidence="2" id="KW-1185">Reference proteome</keyword>
<comment type="caution">
    <text evidence="1">The sequence shown here is derived from an EMBL/GenBank/DDBJ whole genome shotgun (WGS) entry which is preliminary data.</text>
</comment>
<proteinExistence type="predicted"/>
<dbReference type="EMBL" id="CM042888">
    <property type="protein sequence ID" value="KAI4325383.1"/>
    <property type="molecule type" value="Genomic_DNA"/>
</dbReference>
<sequence>MAGSSSNGCATLPFDLVDDFYFSALFEEDEVYPISDEKYAGELQLQEVLVSSKGPLPGEVGGNVEEPLSQVNKGKGKTHEAESSSFFCGICMDRKPTSNVFRTGTCSHFFCVDCIGMYLATKMRESIIHIECPEDKCPAILEPYTCRAIVPAEVFDRWEKFLCESLILGSQKFYCPFKDCSALMVDDGGEVVTVSECPSCRRLFCAQCKVAWHVGMYCEGFLRVKECKEKEMELEVMAIKLAESKRWKKCPKCSFYVEKTEGCAHITCRCGFHFCYNCGSKWTDRHYACKI</sequence>
<protein>
    <submittedName>
        <fullName evidence="1">Uncharacterized protein</fullName>
    </submittedName>
</protein>
<name>A0ACB9MNW2_9MYRT</name>
<dbReference type="Proteomes" id="UP001057402">
    <property type="component" value="Chromosome 9"/>
</dbReference>
<reference evidence="2" key="1">
    <citation type="journal article" date="2023" name="Front. Plant Sci.">
        <title>Chromosomal-level genome assembly of Melastoma candidum provides insights into trichome evolution.</title>
        <authorList>
            <person name="Zhong Y."/>
            <person name="Wu W."/>
            <person name="Sun C."/>
            <person name="Zou P."/>
            <person name="Liu Y."/>
            <person name="Dai S."/>
            <person name="Zhou R."/>
        </authorList>
    </citation>
    <scope>NUCLEOTIDE SEQUENCE [LARGE SCALE GENOMIC DNA]</scope>
</reference>
<evidence type="ECO:0000313" key="1">
    <source>
        <dbReference type="EMBL" id="KAI4325383.1"/>
    </source>
</evidence>